<dbReference type="InterPro" id="IPR003593">
    <property type="entry name" value="AAA+_ATPase"/>
</dbReference>
<dbReference type="InterPro" id="IPR027417">
    <property type="entry name" value="P-loop_NTPase"/>
</dbReference>
<feature type="transmembrane region" description="Helical" evidence="9">
    <location>
        <begin position="931"/>
        <end position="948"/>
    </location>
</feature>
<dbReference type="SMART" id="SM00382">
    <property type="entry name" value="AAA"/>
    <property type="match status" value="1"/>
</dbReference>
<gene>
    <name evidence="12" type="primary">LOC107413721</name>
</gene>
<keyword evidence="6 9" id="KW-1133">Transmembrane helix</keyword>
<keyword evidence="11" id="KW-1185">Reference proteome</keyword>
<feature type="transmembrane region" description="Helical" evidence="9">
    <location>
        <begin position="1132"/>
        <end position="1157"/>
    </location>
</feature>
<reference evidence="12" key="1">
    <citation type="submission" date="2025-08" db="UniProtKB">
        <authorList>
            <consortium name="RefSeq"/>
        </authorList>
    </citation>
    <scope>IDENTIFICATION</scope>
    <source>
        <tissue evidence="12">Seedling</tissue>
    </source>
</reference>
<evidence type="ECO:0000256" key="6">
    <source>
        <dbReference type="ARBA" id="ARBA00022989"/>
    </source>
</evidence>
<feature type="transmembrane region" description="Helical" evidence="9">
    <location>
        <begin position="15"/>
        <end position="33"/>
    </location>
</feature>
<evidence type="ECO:0000256" key="7">
    <source>
        <dbReference type="ARBA" id="ARBA00023136"/>
    </source>
</evidence>
<dbReference type="RefSeq" id="XP_060675706.1">
    <property type="nucleotide sequence ID" value="XM_060819723.1"/>
</dbReference>
<dbReference type="Pfam" id="PF19055">
    <property type="entry name" value="ABC2_membrane_7"/>
    <property type="match status" value="1"/>
</dbReference>
<dbReference type="InterPro" id="IPR050352">
    <property type="entry name" value="ABCG_transporters"/>
</dbReference>
<comment type="subcellular location">
    <subcellularLocation>
        <location evidence="1">Membrane</location>
        <topology evidence="1">Multi-pass membrane protein</topology>
    </subcellularLocation>
</comment>
<evidence type="ECO:0000256" key="5">
    <source>
        <dbReference type="ARBA" id="ARBA00022840"/>
    </source>
</evidence>
<evidence type="ECO:0000256" key="9">
    <source>
        <dbReference type="SAM" id="Phobius"/>
    </source>
</evidence>
<evidence type="ECO:0000256" key="2">
    <source>
        <dbReference type="ARBA" id="ARBA00022448"/>
    </source>
</evidence>
<feature type="transmembrane region" description="Helical" evidence="9">
    <location>
        <begin position="1062"/>
        <end position="1078"/>
    </location>
</feature>
<evidence type="ECO:0000256" key="4">
    <source>
        <dbReference type="ARBA" id="ARBA00022741"/>
    </source>
</evidence>
<feature type="compositionally biased region" description="Basic and acidic residues" evidence="8">
    <location>
        <begin position="420"/>
        <end position="439"/>
    </location>
</feature>
<dbReference type="InterPro" id="IPR003439">
    <property type="entry name" value="ABC_transporter-like_ATP-bd"/>
</dbReference>
<keyword evidence="5" id="KW-0067">ATP-binding</keyword>
<feature type="domain" description="ABC transporter" evidence="10">
    <location>
        <begin position="552"/>
        <end position="793"/>
    </location>
</feature>
<keyword evidence="2" id="KW-0813">Transport</keyword>
<evidence type="ECO:0000313" key="11">
    <source>
        <dbReference type="Proteomes" id="UP001652623"/>
    </source>
</evidence>
<evidence type="ECO:0000256" key="8">
    <source>
        <dbReference type="SAM" id="MobiDB-lite"/>
    </source>
</evidence>
<evidence type="ECO:0000256" key="3">
    <source>
        <dbReference type="ARBA" id="ARBA00022692"/>
    </source>
</evidence>
<keyword evidence="7 9" id="KW-0472">Membrane</keyword>
<sequence>MSEKPISPQISPKTHAFSITHFLLHFLSFILFLPPKFQKPIFIFLSRMSHNLKVSNFFTFIWLGIVVLSLINCVHFVRCQVVDDYEQFDNPAVLSLLTQIVYGRLNNLTTALSHDFGNRSSFCVKDPEAEWDRAFNFSTNLDFLSSCIQKTKGDITRRLCTAAEMKFYFTSFFESTGSANYLKPNKNCNLTSWVSGCEPGWACSVGSDQEVDLKNSRVIPSRTSHCQACCAGFFCPHGITCMIPCPLGSYCPLAKLNKTTGVCEPYLYQLPPGQPNHTCGGANIWADVGSTSELFCSAGSYCPTTTERVTCSSGHYCRMGSISEQRCFKLSSCNPNTANQNIHAYGVLLIAALSTLLLIIYNCSDQVLTTRERRLSKSREAAARNARETAKARKRWKAAKDAAKKHASGLQAHLSRTFSRKKDVPDPEKLKILNQRKPETDDDLYPCALDTSVSSSVQSEGKRKESGNLMQIIHEIEDNPESYEGFSIDAGDNTSNLPKGKEMNTHSQNFKYAYAQLEKEKAQQQENKNLTFSGVIKMATDTRIRKRPLIEISFKDLTLTLKAKNKHLLRCVTGKIKPGRITAVMGPSGAGKTTFLSAIAGKAIGCNVSGLILINGKNESIHSYKKIIGFVPQDDIVHGNLTVEENLWFSAKCRLSVDLSKPDKVLVVERVIENLGLQTVRNYLVGTVEKRGISGGQRKRVNVGLEMVMEPSLLILDEPTSGLDSASSQLLLRALKREALEGVNICMVVHQPSYALFKMFDDLILLAKGGLTVYHGPTKKVEEYFAGLGINIPDRVNPPDHFIDILEGIELPSRSSGMSYKELPIKWMLHNGYKVPPDMRQNTVGIASSSMDADLTNEVNPAGAMMEEQSFAGELWQDVKSNVELHRDKMRLNFLSSKDLSQRKTPGVFQQYKYFLIRVGKQRLREAKIQVVDYFILLLAGACLGSLAKVSDQNFGAVGYTYSIIAVSLLCKIAALRSFSMDKLHFWRESSSGMSSLAYFLAKDTIDHFNTVIKPVVYLSMFYFFTNPRSSFADNYIVLLCLVYCVTGIAYAFAIFFEQGAAQLWSVLLPVVLTLIATRPKDGLIIKNLANVGYPKWALEAFVIANAERYYGVWLITRCGSLLKSGYNLHDWFLCIVILILFGLISRLIAFFFMVIFQKK</sequence>
<dbReference type="Gene3D" id="3.40.50.300">
    <property type="entry name" value="P-loop containing nucleotide triphosphate hydrolases"/>
    <property type="match status" value="1"/>
</dbReference>
<dbReference type="InterPro" id="IPR017871">
    <property type="entry name" value="ABC_transporter-like_CS"/>
</dbReference>
<dbReference type="PROSITE" id="PS00211">
    <property type="entry name" value="ABC_TRANSPORTER_1"/>
    <property type="match status" value="1"/>
</dbReference>
<feature type="transmembrane region" description="Helical" evidence="9">
    <location>
        <begin position="960"/>
        <end position="979"/>
    </location>
</feature>
<dbReference type="CDD" id="cd03213">
    <property type="entry name" value="ABCG_EPDR"/>
    <property type="match status" value="1"/>
</dbReference>
<name>A0ABM4AG47_ZIZJJ</name>
<organism evidence="11 12">
    <name type="scientific">Ziziphus jujuba</name>
    <name type="common">Chinese jujube</name>
    <name type="synonym">Ziziphus sativa</name>
    <dbReference type="NCBI Taxonomy" id="326968"/>
    <lineage>
        <taxon>Eukaryota</taxon>
        <taxon>Viridiplantae</taxon>
        <taxon>Streptophyta</taxon>
        <taxon>Embryophyta</taxon>
        <taxon>Tracheophyta</taxon>
        <taxon>Spermatophyta</taxon>
        <taxon>Magnoliopsida</taxon>
        <taxon>eudicotyledons</taxon>
        <taxon>Gunneridae</taxon>
        <taxon>Pentapetalae</taxon>
        <taxon>rosids</taxon>
        <taxon>fabids</taxon>
        <taxon>Rosales</taxon>
        <taxon>Rhamnaceae</taxon>
        <taxon>Paliureae</taxon>
        <taxon>Ziziphus</taxon>
    </lineage>
</organism>
<accession>A0ABM4AG47</accession>
<dbReference type="PANTHER" id="PTHR48041:SF1">
    <property type="entry name" value="ABC TRANSPORTER G FAMILY MEMBER 24"/>
    <property type="match status" value="1"/>
</dbReference>
<dbReference type="PROSITE" id="PS50893">
    <property type="entry name" value="ABC_TRANSPORTER_2"/>
    <property type="match status" value="1"/>
</dbReference>
<dbReference type="Pfam" id="PF00005">
    <property type="entry name" value="ABC_tran"/>
    <property type="match status" value="1"/>
</dbReference>
<keyword evidence="4" id="KW-0547">Nucleotide-binding</keyword>
<keyword evidence="3 9" id="KW-0812">Transmembrane</keyword>
<feature type="transmembrane region" description="Helical" evidence="9">
    <location>
        <begin position="342"/>
        <end position="364"/>
    </location>
</feature>
<evidence type="ECO:0000259" key="10">
    <source>
        <dbReference type="PROSITE" id="PS50893"/>
    </source>
</evidence>
<evidence type="ECO:0000256" key="1">
    <source>
        <dbReference type="ARBA" id="ARBA00004141"/>
    </source>
</evidence>
<proteinExistence type="predicted"/>
<protein>
    <submittedName>
        <fullName evidence="12">ABC transporter G family member 24</fullName>
    </submittedName>
</protein>
<dbReference type="InterPro" id="IPR043926">
    <property type="entry name" value="ABCG_dom"/>
</dbReference>
<feature type="transmembrane region" description="Helical" evidence="9">
    <location>
        <begin position="54"/>
        <end position="77"/>
    </location>
</feature>
<dbReference type="PANTHER" id="PTHR48041">
    <property type="entry name" value="ABC TRANSPORTER G FAMILY MEMBER 28"/>
    <property type="match status" value="1"/>
</dbReference>
<dbReference type="SUPFAM" id="SSF52540">
    <property type="entry name" value="P-loop containing nucleoside triphosphate hydrolases"/>
    <property type="match status" value="1"/>
</dbReference>
<feature type="region of interest" description="Disordered" evidence="8">
    <location>
        <begin position="417"/>
        <end position="444"/>
    </location>
</feature>
<dbReference type="GeneID" id="107413721"/>
<dbReference type="Proteomes" id="UP001652623">
    <property type="component" value="Chromosome 8"/>
</dbReference>
<evidence type="ECO:0000313" key="12">
    <source>
        <dbReference type="RefSeq" id="XP_060675706.1"/>
    </source>
</evidence>
<feature type="transmembrane region" description="Helical" evidence="9">
    <location>
        <begin position="1036"/>
        <end position="1056"/>
    </location>
</feature>